<evidence type="ECO:0000256" key="3">
    <source>
        <dbReference type="ARBA" id="ARBA00022692"/>
    </source>
</evidence>
<dbReference type="PANTHER" id="PTHR43731">
    <property type="entry name" value="RHOMBOID PROTEASE"/>
    <property type="match status" value="1"/>
</dbReference>
<accession>A0ABD3IF22</accession>
<proteinExistence type="inferred from homology"/>
<dbReference type="SUPFAM" id="SSF144091">
    <property type="entry name" value="Rhomboid-like"/>
    <property type="match status" value="1"/>
</dbReference>
<feature type="transmembrane region" description="Helical" evidence="6">
    <location>
        <begin position="166"/>
        <end position="184"/>
    </location>
</feature>
<dbReference type="InterPro" id="IPR050925">
    <property type="entry name" value="Rhomboid_protease_S54"/>
</dbReference>
<evidence type="ECO:0000256" key="4">
    <source>
        <dbReference type="ARBA" id="ARBA00022989"/>
    </source>
</evidence>
<comment type="caution">
    <text evidence="8">The sequence shown here is derived from an EMBL/GenBank/DDBJ whole genome shotgun (WGS) entry which is preliminary data.</text>
</comment>
<evidence type="ECO:0000256" key="5">
    <source>
        <dbReference type="ARBA" id="ARBA00023136"/>
    </source>
</evidence>
<dbReference type="InterPro" id="IPR022764">
    <property type="entry name" value="Peptidase_S54_rhomboid_dom"/>
</dbReference>
<evidence type="ECO:0000313" key="8">
    <source>
        <dbReference type="EMBL" id="KAL3700856.1"/>
    </source>
</evidence>
<name>A0ABD3IF22_9MARC</name>
<evidence type="ECO:0000256" key="1">
    <source>
        <dbReference type="ARBA" id="ARBA00004141"/>
    </source>
</evidence>
<keyword evidence="9" id="KW-1185">Reference proteome</keyword>
<organism evidence="8 9">
    <name type="scientific">Riccia sorocarpa</name>
    <dbReference type="NCBI Taxonomy" id="122646"/>
    <lineage>
        <taxon>Eukaryota</taxon>
        <taxon>Viridiplantae</taxon>
        <taxon>Streptophyta</taxon>
        <taxon>Embryophyta</taxon>
        <taxon>Marchantiophyta</taxon>
        <taxon>Marchantiopsida</taxon>
        <taxon>Marchantiidae</taxon>
        <taxon>Marchantiales</taxon>
        <taxon>Ricciaceae</taxon>
        <taxon>Riccia</taxon>
    </lineage>
</organism>
<keyword evidence="4 6" id="KW-1133">Transmembrane helix</keyword>
<feature type="domain" description="Peptidase S54 rhomboid" evidence="7">
    <location>
        <begin position="201"/>
        <end position="338"/>
    </location>
</feature>
<comment type="similarity">
    <text evidence="2">Belongs to the peptidase S54 family.</text>
</comment>
<reference evidence="8 9" key="1">
    <citation type="submission" date="2024-09" db="EMBL/GenBank/DDBJ databases">
        <title>Chromosome-scale assembly of Riccia sorocarpa.</title>
        <authorList>
            <person name="Paukszto L."/>
        </authorList>
    </citation>
    <scope>NUCLEOTIDE SEQUENCE [LARGE SCALE GENOMIC DNA]</scope>
    <source>
        <strain evidence="8">LP-2024</strain>
        <tissue evidence="8">Aerial parts of the thallus</tissue>
    </source>
</reference>
<keyword evidence="3 6" id="KW-0812">Transmembrane</keyword>
<feature type="transmembrane region" description="Helical" evidence="6">
    <location>
        <begin position="267"/>
        <end position="285"/>
    </location>
</feature>
<evidence type="ECO:0000256" key="6">
    <source>
        <dbReference type="SAM" id="Phobius"/>
    </source>
</evidence>
<sequence>MLPDFNSRAEIIILGHMGVLGSNDAVNLLFTWMIGSKSVSSKKAENVGSWRAEAASHYGLGIFGVGAHLQLRNFLSRSLQQRSRIQRSSERPLKHSRSFSPTGNGIHVLPYSMSLGVLMATPWSSWYVGPQGSSRPDFKVAGVGGDSIGGPPSSTEDKNQIPRRNLTNILLGLNILVFVAQAATHGKLLLLGAKVNSLIDKGQFWRLLTPAVLHANVFHLFVNSYSLNSIGPPVEAFAGPLRFSAVYMISALSSTTLSYCLCKSPSVGASGAIFGLVGALAVFLFRHRNMMVGGQQSLKQVGRIIILNMLLGLGSGGIDNWSHFGGLLGGAAVTWALGPVYSFETPRGGGKRHLVDRPPISYLIPAFRKNIR</sequence>
<keyword evidence="5 6" id="KW-0472">Membrane</keyword>
<evidence type="ECO:0000256" key="2">
    <source>
        <dbReference type="ARBA" id="ARBA00009045"/>
    </source>
</evidence>
<dbReference type="Proteomes" id="UP001633002">
    <property type="component" value="Unassembled WGS sequence"/>
</dbReference>
<dbReference type="GO" id="GO:0016020">
    <property type="term" value="C:membrane"/>
    <property type="evidence" value="ECO:0007669"/>
    <property type="project" value="UniProtKB-SubCell"/>
</dbReference>
<gene>
    <name evidence="8" type="ORF">R1sor_018878</name>
</gene>
<feature type="transmembrane region" description="Helical" evidence="6">
    <location>
        <begin position="12"/>
        <end position="35"/>
    </location>
</feature>
<dbReference type="PANTHER" id="PTHR43731:SF26">
    <property type="entry name" value="RHOMBOID-LIKE PROTEIN 10, CHLOROPLASTIC"/>
    <property type="match status" value="1"/>
</dbReference>
<comment type="subcellular location">
    <subcellularLocation>
        <location evidence="1">Membrane</location>
        <topology evidence="1">Multi-pass membrane protein</topology>
    </subcellularLocation>
</comment>
<dbReference type="InterPro" id="IPR035952">
    <property type="entry name" value="Rhomboid-like_sf"/>
</dbReference>
<feature type="transmembrane region" description="Helical" evidence="6">
    <location>
        <begin position="55"/>
        <end position="75"/>
    </location>
</feature>
<dbReference type="FunFam" id="1.20.1540.10:FF:000015">
    <property type="entry name" value="RHOMBOID-like protein 10 chloroplastic"/>
    <property type="match status" value="1"/>
</dbReference>
<protein>
    <recommendedName>
        <fullName evidence="7">Peptidase S54 rhomboid domain-containing protein</fullName>
    </recommendedName>
</protein>
<dbReference type="Gene3D" id="1.20.1540.10">
    <property type="entry name" value="Rhomboid-like"/>
    <property type="match status" value="1"/>
</dbReference>
<dbReference type="Pfam" id="PF01694">
    <property type="entry name" value="Rhomboid"/>
    <property type="match status" value="1"/>
</dbReference>
<dbReference type="AlphaFoldDB" id="A0ABD3IF22"/>
<dbReference type="EMBL" id="JBJQOH010000001">
    <property type="protein sequence ID" value="KAL3700856.1"/>
    <property type="molecule type" value="Genomic_DNA"/>
</dbReference>
<evidence type="ECO:0000259" key="7">
    <source>
        <dbReference type="Pfam" id="PF01694"/>
    </source>
</evidence>
<evidence type="ECO:0000313" key="9">
    <source>
        <dbReference type="Proteomes" id="UP001633002"/>
    </source>
</evidence>